<organism evidence="2 3">
    <name type="scientific">Mycena maculata</name>
    <dbReference type="NCBI Taxonomy" id="230809"/>
    <lineage>
        <taxon>Eukaryota</taxon>
        <taxon>Fungi</taxon>
        <taxon>Dikarya</taxon>
        <taxon>Basidiomycota</taxon>
        <taxon>Agaricomycotina</taxon>
        <taxon>Agaricomycetes</taxon>
        <taxon>Agaricomycetidae</taxon>
        <taxon>Agaricales</taxon>
        <taxon>Marasmiineae</taxon>
        <taxon>Mycenaceae</taxon>
        <taxon>Mycena</taxon>
    </lineage>
</organism>
<feature type="compositionally biased region" description="Basic and acidic residues" evidence="1">
    <location>
        <begin position="404"/>
        <end position="414"/>
    </location>
</feature>
<proteinExistence type="predicted"/>
<accession>A0AAD7HJW9</accession>
<protein>
    <submittedName>
        <fullName evidence="2">Uncharacterized protein</fullName>
    </submittedName>
</protein>
<name>A0AAD7HJW9_9AGAR</name>
<dbReference type="EMBL" id="JARJLG010000266">
    <property type="protein sequence ID" value="KAJ7721666.1"/>
    <property type="molecule type" value="Genomic_DNA"/>
</dbReference>
<comment type="caution">
    <text evidence="2">The sequence shown here is derived from an EMBL/GenBank/DDBJ whole genome shotgun (WGS) entry which is preliminary data.</text>
</comment>
<dbReference type="AlphaFoldDB" id="A0AAD7HJW9"/>
<evidence type="ECO:0000256" key="1">
    <source>
        <dbReference type="SAM" id="MobiDB-lite"/>
    </source>
</evidence>
<dbReference type="Proteomes" id="UP001215280">
    <property type="component" value="Unassembled WGS sequence"/>
</dbReference>
<evidence type="ECO:0000313" key="3">
    <source>
        <dbReference type="Proteomes" id="UP001215280"/>
    </source>
</evidence>
<gene>
    <name evidence="2" type="ORF">DFH07DRAFT_297055</name>
</gene>
<evidence type="ECO:0000313" key="2">
    <source>
        <dbReference type="EMBL" id="KAJ7721666.1"/>
    </source>
</evidence>
<feature type="region of interest" description="Disordered" evidence="1">
    <location>
        <begin position="393"/>
        <end position="414"/>
    </location>
</feature>
<reference evidence="2" key="1">
    <citation type="submission" date="2023-03" db="EMBL/GenBank/DDBJ databases">
        <title>Massive genome expansion in bonnet fungi (Mycena s.s.) driven by repeated elements and novel gene families across ecological guilds.</title>
        <authorList>
            <consortium name="Lawrence Berkeley National Laboratory"/>
            <person name="Harder C.B."/>
            <person name="Miyauchi S."/>
            <person name="Viragh M."/>
            <person name="Kuo A."/>
            <person name="Thoen E."/>
            <person name="Andreopoulos B."/>
            <person name="Lu D."/>
            <person name="Skrede I."/>
            <person name="Drula E."/>
            <person name="Henrissat B."/>
            <person name="Morin E."/>
            <person name="Kohler A."/>
            <person name="Barry K."/>
            <person name="LaButti K."/>
            <person name="Morin E."/>
            <person name="Salamov A."/>
            <person name="Lipzen A."/>
            <person name="Mereny Z."/>
            <person name="Hegedus B."/>
            <person name="Baldrian P."/>
            <person name="Stursova M."/>
            <person name="Weitz H."/>
            <person name="Taylor A."/>
            <person name="Grigoriev I.V."/>
            <person name="Nagy L.G."/>
            <person name="Martin F."/>
            <person name="Kauserud H."/>
        </authorList>
    </citation>
    <scope>NUCLEOTIDE SEQUENCE</scope>
    <source>
        <strain evidence="2">CBHHK188m</strain>
    </source>
</reference>
<keyword evidence="3" id="KW-1185">Reference proteome</keyword>
<sequence>MSLVPLHGESYAYRRAVYSTPVRARSPKAAAPVTVVDRHVKFTTKAQMDDPVAVEAVPKHVSPVVSKADAQVAALVHQIRASKASGAEFSHITVPCEIWPLLHENVSEERARFEYCSHTELLIVTWPTDVHEAFKWTIAPFVNIAQSDNAFVWETNTEIQLTRGPHDGDRLTPDFAFGKLLENGSTQFSIVVESAFSQSANSLDEKAQKYLTCPDIECVIGLNFVGPSFNNPTLPCTTGGHPLQYDAFVEAAQISDEGPVEYNGHTWAPVIKQIILILWVKGRGSNLATREEWDISPRTNNVDLATKQTEVVKILRKVTRGVVGKDEFKIIYRDTSEFKIDWQGFYPDLRRRLISDAFKRCYEWTKAGSSSSDGTVIEISRSSAKKRALEVYGVDSDDSEEEVKEPPEKAARRS</sequence>